<dbReference type="PANTHER" id="PTHR21266:SF60">
    <property type="entry name" value="3-KETOSTEROID-9-ALPHA-MONOOXYGENASE, OXYGENASE COMPONENT"/>
    <property type="match status" value="1"/>
</dbReference>
<keyword evidence="5" id="KW-0411">Iron-sulfur</keyword>
<organism evidence="7 8">
    <name type="scientific">Variovorax paradoxus</name>
    <dbReference type="NCBI Taxonomy" id="34073"/>
    <lineage>
        <taxon>Bacteria</taxon>
        <taxon>Pseudomonadati</taxon>
        <taxon>Pseudomonadota</taxon>
        <taxon>Betaproteobacteria</taxon>
        <taxon>Burkholderiales</taxon>
        <taxon>Comamonadaceae</taxon>
        <taxon>Variovorax</taxon>
    </lineage>
</organism>
<evidence type="ECO:0000313" key="7">
    <source>
        <dbReference type="EMBL" id="QGW84930.1"/>
    </source>
</evidence>
<gene>
    <name evidence="7" type="ORF">GOQ09_08640</name>
</gene>
<name>A0A6I6HPW2_VARPD</name>
<dbReference type="PANTHER" id="PTHR21266">
    <property type="entry name" value="IRON-SULFUR DOMAIN CONTAINING PROTEIN"/>
    <property type="match status" value="1"/>
</dbReference>
<dbReference type="Proteomes" id="UP000425817">
    <property type="component" value="Chromosome"/>
</dbReference>
<dbReference type="SUPFAM" id="SSF50022">
    <property type="entry name" value="ISP domain"/>
    <property type="match status" value="1"/>
</dbReference>
<sequence>MSADSISAWHPVARSADVRPGANIVAGFAQGQELALWRSADGAPQAWENRCPHRSVRFTLGQVVENRLSCAYHGWQYAAGSGQCMSIPAHPDMPPPGSLCAKVFSAADAAGMLWVNLAGETIQAQPQDDIVPAGWAFCRTLAVRADAASVRDALVRRGFATDRATAAWRGPLGQSGTVALVLDAQPQLAFIHLWTDAAPGTAAMKTLHIAARTLRSEIEERRRPQQAA</sequence>
<keyword evidence="2" id="KW-0479">Metal-binding</keyword>
<dbReference type="GO" id="GO:0046872">
    <property type="term" value="F:metal ion binding"/>
    <property type="evidence" value="ECO:0007669"/>
    <property type="project" value="UniProtKB-KW"/>
</dbReference>
<dbReference type="GO" id="GO:0051537">
    <property type="term" value="F:2 iron, 2 sulfur cluster binding"/>
    <property type="evidence" value="ECO:0007669"/>
    <property type="project" value="UniProtKB-KW"/>
</dbReference>
<dbReference type="Pfam" id="PF00355">
    <property type="entry name" value="Rieske"/>
    <property type="match status" value="1"/>
</dbReference>
<evidence type="ECO:0000256" key="1">
    <source>
        <dbReference type="ARBA" id="ARBA00022714"/>
    </source>
</evidence>
<dbReference type="GO" id="GO:0016491">
    <property type="term" value="F:oxidoreductase activity"/>
    <property type="evidence" value="ECO:0007669"/>
    <property type="project" value="UniProtKB-KW"/>
</dbReference>
<dbReference type="OrthoDB" id="9790995at2"/>
<evidence type="ECO:0000256" key="3">
    <source>
        <dbReference type="ARBA" id="ARBA00023002"/>
    </source>
</evidence>
<accession>A0A6I6HPW2</accession>
<dbReference type="InterPro" id="IPR036922">
    <property type="entry name" value="Rieske_2Fe-2S_sf"/>
</dbReference>
<keyword evidence="4" id="KW-0408">Iron</keyword>
<keyword evidence="3" id="KW-0560">Oxidoreductase</keyword>
<dbReference type="AlphaFoldDB" id="A0A6I6HPW2"/>
<evidence type="ECO:0000259" key="6">
    <source>
        <dbReference type="PROSITE" id="PS51296"/>
    </source>
</evidence>
<dbReference type="PROSITE" id="PS51296">
    <property type="entry name" value="RIESKE"/>
    <property type="match status" value="1"/>
</dbReference>
<evidence type="ECO:0000256" key="2">
    <source>
        <dbReference type="ARBA" id="ARBA00022723"/>
    </source>
</evidence>
<dbReference type="InterPro" id="IPR017941">
    <property type="entry name" value="Rieske_2Fe-2S"/>
</dbReference>
<evidence type="ECO:0000256" key="4">
    <source>
        <dbReference type="ARBA" id="ARBA00023004"/>
    </source>
</evidence>
<feature type="domain" description="Rieske" evidence="6">
    <location>
        <begin position="9"/>
        <end position="115"/>
    </location>
</feature>
<evidence type="ECO:0000256" key="5">
    <source>
        <dbReference type="ARBA" id="ARBA00023014"/>
    </source>
</evidence>
<protein>
    <submittedName>
        <fullName evidence="7">Rieske 2Fe-2S domain-containing protein</fullName>
    </submittedName>
</protein>
<keyword evidence="1" id="KW-0001">2Fe-2S</keyword>
<reference evidence="7 8" key="1">
    <citation type="submission" date="2019-12" db="EMBL/GenBank/DDBJ databases">
        <title>Hybrid Genome Assemblies of two High G+C Isolates from Undergraduate Microbiology Courses.</title>
        <authorList>
            <person name="Ne Ville C.J."/>
            <person name="Enright D."/>
            <person name="Hernandez I."/>
            <person name="Dodsworth J."/>
            <person name="Orwin P.M."/>
        </authorList>
    </citation>
    <scope>NUCLEOTIDE SEQUENCE [LARGE SCALE GENOMIC DNA]</scope>
    <source>
        <strain evidence="7 8">CSUSB</strain>
    </source>
</reference>
<proteinExistence type="predicted"/>
<dbReference type="EMBL" id="CP046622">
    <property type="protein sequence ID" value="QGW84930.1"/>
    <property type="molecule type" value="Genomic_DNA"/>
</dbReference>
<evidence type="ECO:0000313" key="8">
    <source>
        <dbReference type="Proteomes" id="UP000425817"/>
    </source>
</evidence>
<dbReference type="Gene3D" id="2.102.10.10">
    <property type="entry name" value="Rieske [2Fe-2S] iron-sulphur domain"/>
    <property type="match status" value="1"/>
</dbReference>
<dbReference type="InterPro" id="IPR050584">
    <property type="entry name" value="Cholesterol_7-desaturase"/>
</dbReference>